<reference evidence="1" key="1">
    <citation type="submission" date="2022-03" db="EMBL/GenBank/DDBJ databases">
        <title>Draft genome sequence of Aduncisulcus paluster, a free-living microaerophilic Fornicata.</title>
        <authorList>
            <person name="Yuyama I."/>
            <person name="Kume K."/>
            <person name="Tamura T."/>
            <person name="Inagaki Y."/>
            <person name="Hashimoto T."/>
        </authorList>
    </citation>
    <scope>NUCLEOTIDE SEQUENCE</scope>
    <source>
        <strain evidence="1">NY0171</strain>
    </source>
</reference>
<keyword evidence="2" id="KW-1185">Reference proteome</keyword>
<gene>
    <name evidence="1" type="ORF">ADUPG1_006067</name>
</gene>
<evidence type="ECO:0000313" key="2">
    <source>
        <dbReference type="Proteomes" id="UP001057375"/>
    </source>
</evidence>
<dbReference type="EMBL" id="BQXS01009719">
    <property type="protein sequence ID" value="GKT31690.1"/>
    <property type="molecule type" value="Genomic_DNA"/>
</dbReference>
<protein>
    <submittedName>
        <fullName evidence="1">Uncharacterized protein</fullName>
    </submittedName>
</protein>
<comment type="caution">
    <text evidence="1">The sequence shown here is derived from an EMBL/GenBank/DDBJ whole genome shotgun (WGS) entry which is preliminary data.</text>
</comment>
<accession>A0ABQ5KL84</accession>
<sequence length="959" mass="111519">MNPFSVSELKSLIISIKKTSNVSKLFSDSSRRLRLIFKNFASSSSTPSFIISNRELFSLCFECLSVFIGFEETLFGTSKHLSIVYRIGDLIPMLKVESVLRKSDFEKYQQEKEAQTTSNPKDYPRRVNEITMSLFRILRLSLPNITPLKPFLDAAIPHLSPLLAKILSLGQSQKFLDPFVKDILETLNFIAFTEDNPTKNSLLSIIIPHILPWMKKYPAKQFFFLWMKMLKNVSLEKDNYMPHKDRSSQLWFVFHPVLDVVKNPAFCGIKYDEHSLICCLILFSNLSCIPSQAIEVYDCLKDNLLDIWFGIVKGGKEKPIVGDLSEKTEIIHKDVIPKGNPANNIKEKFKNPVVECLCRLVSILAQVPLLTPQISLKYDDIMVWGRENGAYFMDYERYYCSSCSDKESSILLDSIQCCFQDQTALSALYKENRDAILSVFTRYQSKIEMSEHKKEIMAYFWCLKRFCSSSHFPTTDGDDLVEIFIDHMSRVEESSKGMIDEGYCMICLKYAKDHDYFTEIEKAKMSAFFNRILPSIKRILERRNMIRLNKNPISSKLASLLYIFSRSSCSSILLGLLTLIKPYLREWYIQLPSTHQCQDIMRNIVKACSSNSERAVLAFMTPLKLKCQKTLCSDPWPIFDLVLDSVKKQRYFDFLDYFSYPCYQQTLFLFHICHYLPLALETFDMFKDHLDEWFEDFSVTQRLHRTKTSRGLWLDFFAVMSEHTSIIPQISPKYDEKVWWGLKYCPYGADSYSIDQYSLNIASYVSTLNTWKYLHSIPFICLIPTIELSLTPDFSNEFHVATMFSIGIYFNFPGIKRALFEFNIREAFSFCSVFSGASSDLKHLRTMEHKYSFYYETPLLSGSPDLSDYITHSSLLQYKPLRRILAFLPIAEERPLRQSICDFIEQTGAGVELLFDDATISFDGYEQEKCEVEKKCYQWFDLDSDYLEEDMWQTPDDLS</sequence>
<proteinExistence type="predicted"/>
<name>A0ABQ5KL84_9EUKA</name>
<dbReference type="Proteomes" id="UP001057375">
    <property type="component" value="Unassembled WGS sequence"/>
</dbReference>
<evidence type="ECO:0000313" key="1">
    <source>
        <dbReference type="EMBL" id="GKT31690.1"/>
    </source>
</evidence>
<organism evidence="1 2">
    <name type="scientific">Aduncisulcus paluster</name>
    <dbReference type="NCBI Taxonomy" id="2918883"/>
    <lineage>
        <taxon>Eukaryota</taxon>
        <taxon>Metamonada</taxon>
        <taxon>Carpediemonas-like organisms</taxon>
        <taxon>Aduncisulcus</taxon>
    </lineage>
</organism>